<evidence type="ECO:0000256" key="2">
    <source>
        <dbReference type="ARBA" id="ARBA00022777"/>
    </source>
</evidence>
<keyword evidence="1" id="KW-0808">Transferase</keyword>
<dbReference type="PANTHER" id="PTHR24421">
    <property type="entry name" value="NITRATE/NITRITE SENSOR PROTEIN NARX-RELATED"/>
    <property type="match status" value="1"/>
</dbReference>
<dbReference type="InterPro" id="IPR003594">
    <property type="entry name" value="HATPase_dom"/>
</dbReference>
<dbReference type="InterPro" id="IPR036890">
    <property type="entry name" value="HATPase_C_sf"/>
</dbReference>
<accession>A0ABY2E5C5</accession>
<keyword evidence="4" id="KW-1133">Transmembrane helix</keyword>
<keyword evidence="4" id="KW-0472">Membrane</keyword>
<evidence type="ECO:0000259" key="6">
    <source>
        <dbReference type="Pfam" id="PF07730"/>
    </source>
</evidence>
<dbReference type="GO" id="GO:0016301">
    <property type="term" value="F:kinase activity"/>
    <property type="evidence" value="ECO:0007669"/>
    <property type="project" value="UniProtKB-KW"/>
</dbReference>
<feature type="transmembrane region" description="Helical" evidence="4">
    <location>
        <begin position="58"/>
        <end position="79"/>
    </location>
</feature>
<feature type="domain" description="Signal transduction histidine kinase subgroup 3 dimerisation and phosphoacceptor" evidence="6">
    <location>
        <begin position="207"/>
        <end position="268"/>
    </location>
</feature>
<proteinExistence type="predicted"/>
<organism evidence="7 8">
    <name type="scientific">Occultella glacieicola</name>
    <dbReference type="NCBI Taxonomy" id="2518684"/>
    <lineage>
        <taxon>Bacteria</taxon>
        <taxon>Bacillati</taxon>
        <taxon>Actinomycetota</taxon>
        <taxon>Actinomycetes</taxon>
        <taxon>Micrococcales</taxon>
        <taxon>Ruaniaceae</taxon>
        <taxon>Occultella</taxon>
    </lineage>
</organism>
<dbReference type="Proteomes" id="UP000504882">
    <property type="component" value="Unassembled WGS sequence"/>
</dbReference>
<evidence type="ECO:0000259" key="5">
    <source>
        <dbReference type="Pfam" id="PF02518"/>
    </source>
</evidence>
<feature type="transmembrane region" description="Helical" evidence="4">
    <location>
        <begin position="154"/>
        <end position="172"/>
    </location>
</feature>
<dbReference type="PANTHER" id="PTHR24421:SF59">
    <property type="entry name" value="OXYGEN SENSOR HISTIDINE KINASE NREB"/>
    <property type="match status" value="1"/>
</dbReference>
<keyword evidence="3" id="KW-0902">Two-component regulatory system</keyword>
<keyword evidence="2 7" id="KW-0418">Kinase</keyword>
<sequence>MSAPMTHGTSALWSLLARVRGMVPGTAERMSAGAGLLATLAVGVTTFAAGSLEGPSAVVWWVAYAVFALTFALDTEMFFRALLPERPVVAILMVSGITVWLAEPQLGWSSVLLVVTAATAAYGLEPRWVAAVVVAQTLAVSIGSALSGASVPDVVLTTVTYFAFQAFAALVIGSARKEARSREELAVAHAELRATAAVLETTSRSAERLRIARELHDLLGHQLTALALELEVAAHRSTGESLEHVARARGIAKDLLTDVRATVGELRDAPIGLEPTLRAIVSDVPGLSVGLSVAEVRPLDEERALVVVRCVQEILTNTLRHARATRLWIDVRSDEDGLRLSAEDDGSGTGAIERGNGLRGMAERAEAIGGSLALASEPGAGFRVLLTAGPA</sequence>
<evidence type="ECO:0000256" key="4">
    <source>
        <dbReference type="SAM" id="Phobius"/>
    </source>
</evidence>
<dbReference type="Gene3D" id="3.30.565.10">
    <property type="entry name" value="Histidine kinase-like ATPase, C-terminal domain"/>
    <property type="match status" value="1"/>
</dbReference>
<dbReference type="InterPro" id="IPR011712">
    <property type="entry name" value="Sig_transdc_His_kin_sub3_dim/P"/>
</dbReference>
<dbReference type="Pfam" id="PF07730">
    <property type="entry name" value="HisKA_3"/>
    <property type="match status" value="1"/>
</dbReference>
<dbReference type="EMBL" id="SMNA01000003">
    <property type="protein sequence ID" value="TDE95797.1"/>
    <property type="molecule type" value="Genomic_DNA"/>
</dbReference>
<gene>
    <name evidence="7" type="ORF">EXU48_05925</name>
</gene>
<dbReference type="CDD" id="cd16917">
    <property type="entry name" value="HATPase_UhpB-NarQ-NarX-like"/>
    <property type="match status" value="1"/>
</dbReference>
<dbReference type="InterPro" id="IPR050482">
    <property type="entry name" value="Sensor_HK_TwoCompSys"/>
</dbReference>
<name>A0ABY2E5C5_9MICO</name>
<evidence type="ECO:0000256" key="3">
    <source>
        <dbReference type="ARBA" id="ARBA00023012"/>
    </source>
</evidence>
<feature type="transmembrane region" description="Helical" evidence="4">
    <location>
        <begin position="129"/>
        <end position="148"/>
    </location>
</feature>
<keyword evidence="8" id="KW-1185">Reference proteome</keyword>
<evidence type="ECO:0000313" key="7">
    <source>
        <dbReference type="EMBL" id="TDE95797.1"/>
    </source>
</evidence>
<evidence type="ECO:0000256" key="1">
    <source>
        <dbReference type="ARBA" id="ARBA00022679"/>
    </source>
</evidence>
<reference evidence="7 8" key="1">
    <citation type="submission" date="2019-03" db="EMBL/GenBank/DDBJ databases">
        <title>Genomic features of bacteria from cold environments.</title>
        <authorList>
            <person name="Shen L."/>
        </authorList>
    </citation>
    <scope>NUCLEOTIDE SEQUENCE [LARGE SCALE GENOMIC DNA]</scope>
    <source>
        <strain evidence="8">T3246-1</strain>
    </source>
</reference>
<dbReference type="SUPFAM" id="SSF55874">
    <property type="entry name" value="ATPase domain of HSP90 chaperone/DNA topoisomerase II/histidine kinase"/>
    <property type="match status" value="1"/>
</dbReference>
<protein>
    <submittedName>
        <fullName evidence="7">Sensor histidine kinase</fullName>
    </submittedName>
</protein>
<dbReference type="Pfam" id="PF02518">
    <property type="entry name" value="HATPase_c"/>
    <property type="match status" value="1"/>
</dbReference>
<evidence type="ECO:0000313" key="8">
    <source>
        <dbReference type="Proteomes" id="UP000504882"/>
    </source>
</evidence>
<dbReference type="Gene3D" id="1.20.5.1930">
    <property type="match status" value="1"/>
</dbReference>
<keyword evidence="4" id="KW-0812">Transmembrane</keyword>
<feature type="domain" description="Histidine kinase/HSP90-like ATPase" evidence="5">
    <location>
        <begin position="307"/>
        <end position="386"/>
    </location>
</feature>
<comment type="caution">
    <text evidence="7">The sequence shown here is derived from an EMBL/GenBank/DDBJ whole genome shotgun (WGS) entry which is preliminary data.</text>
</comment>